<dbReference type="Gene3D" id="3.90.1750.20">
    <property type="entry name" value="Putative Large Serine Recombinase, Chain B, Domain 2"/>
    <property type="match status" value="1"/>
</dbReference>
<dbReference type="InterPro" id="IPR025827">
    <property type="entry name" value="Zn_ribbon_recom_dom"/>
</dbReference>
<dbReference type="AlphaFoldDB" id="A0AA41ERZ9"/>
<dbReference type="GO" id="GO:0003677">
    <property type="term" value="F:DNA binding"/>
    <property type="evidence" value="ECO:0007669"/>
    <property type="project" value="InterPro"/>
</dbReference>
<sequence length="440" mass="49950">MKNRDKAVGYSRVSTTQQSGPDHFSLSLQAEVLMEMAAQHDTMLAAVFTDVGSGTKATRTGLQQLRKSIERTDVKWLFVYRLNRLARNLRILLGIFELCQKNNVRIISYMEPTITDTASGRLQLSMFGAVAQFERSLTLENQANALAEKKRQGEVLSNRVPYGYVYHNKHAVIDPETAPVVQWLYQQYVCSGMGYRRLTAACNQHFGINLKQAHVARILCNEHYAGSEANYPSLIDQRLFDRAKAKRLGQKAKKTHDDAWLHGKLVCPVCGRKLLVAAVTKPKQRYRYYRCHQKDHTFSVRGELIEQLVWQTLTSLAKASNVKMVMKTKADCQLPRISEVTPAELVAQLENGSLTSQQYIQQAKQLKDTQRADTKRKQEIQLAIDQVLAAFEAPTTELMTVWQSLLDRVELSSDKLVIGIYMKQWPTANLLEMKGANLDE</sequence>
<dbReference type="PROSITE" id="PS51737">
    <property type="entry name" value="RECOMBINASE_DNA_BIND"/>
    <property type="match status" value="1"/>
</dbReference>
<dbReference type="PROSITE" id="PS51736">
    <property type="entry name" value="RECOMBINASES_3"/>
    <property type="match status" value="1"/>
</dbReference>
<dbReference type="Proteomes" id="UP000676478">
    <property type="component" value="Unassembled WGS sequence"/>
</dbReference>
<name>A0AA41ERZ9_LEVBR</name>
<reference evidence="3" key="1">
    <citation type="submission" date="2020-12" db="EMBL/GenBank/DDBJ databases">
        <authorList>
            <person name="Mcmullen J.G."/>
        </authorList>
    </citation>
    <scope>NUCLEOTIDE SEQUENCE</scope>
    <source>
        <strain evidence="3">Dm-2019-70</strain>
    </source>
</reference>
<evidence type="ECO:0000313" key="3">
    <source>
        <dbReference type="EMBL" id="MBS1011790.1"/>
    </source>
</evidence>
<dbReference type="Pfam" id="PF00239">
    <property type="entry name" value="Resolvase"/>
    <property type="match status" value="1"/>
</dbReference>
<dbReference type="Gene3D" id="3.40.50.1390">
    <property type="entry name" value="Resolvase, N-terminal catalytic domain"/>
    <property type="match status" value="1"/>
</dbReference>
<dbReference type="RefSeq" id="WP_211756890.1">
    <property type="nucleotide sequence ID" value="NZ_JAERKF010000027.1"/>
</dbReference>
<dbReference type="SUPFAM" id="SSF53041">
    <property type="entry name" value="Resolvase-like"/>
    <property type="match status" value="1"/>
</dbReference>
<gene>
    <name evidence="3" type="ORF">JK167_13340</name>
</gene>
<dbReference type="EMBL" id="JAERKF010000027">
    <property type="protein sequence ID" value="MBS1011790.1"/>
    <property type="molecule type" value="Genomic_DNA"/>
</dbReference>
<organism evidence="3 4">
    <name type="scientific">Levilactobacillus brevis</name>
    <name type="common">Lactobacillus brevis</name>
    <dbReference type="NCBI Taxonomy" id="1580"/>
    <lineage>
        <taxon>Bacteria</taxon>
        <taxon>Bacillati</taxon>
        <taxon>Bacillota</taxon>
        <taxon>Bacilli</taxon>
        <taxon>Lactobacillales</taxon>
        <taxon>Lactobacillaceae</taxon>
        <taxon>Levilactobacillus</taxon>
    </lineage>
</organism>
<dbReference type="GO" id="GO:0000150">
    <property type="term" value="F:DNA strand exchange activity"/>
    <property type="evidence" value="ECO:0007669"/>
    <property type="project" value="InterPro"/>
</dbReference>
<feature type="domain" description="Recombinase" evidence="2">
    <location>
        <begin position="161"/>
        <end position="254"/>
    </location>
</feature>
<dbReference type="InterPro" id="IPR006119">
    <property type="entry name" value="Resolv_N"/>
</dbReference>
<proteinExistence type="predicted"/>
<evidence type="ECO:0000313" key="4">
    <source>
        <dbReference type="Proteomes" id="UP000676478"/>
    </source>
</evidence>
<dbReference type="PANTHER" id="PTHR30461:SF23">
    <property type="entry name" value="DNA RECOMBINASE-RELATED"/>
    <property type="match status" value="1"/>
</dbReference>
<reference evidence="3" key="2">
    <citation type="submission" date="2022-09" db="EMBL/GenBank/DDBJ databases">
        <title>Genome-inferred correspondence between phylogeny and metabolic traits in the wild Drosophila gut microbiome.</title>
        <authorList>
            <person name="Bueno E."/>
            <person name="Blow F."/>
            <person name="Douglas A.E."/>
        </authorList>
    </citation>
    <scope>NUCLEOTIDE SEQUENCE</scope>
    <source>
        <strain evidence="3">Dm-2019-70</strain>
    </source>
</reference>
<dbReference type="Pfam" id="PF13408">
    <property type="entry name" value="Zn_ribbon_recom"/>
    <property type="match status" value="1"/>
</dbReference>
<evidence type="ECO:0000259" key="2">
    <source>
        <dbReference type="PROSITE" id="PS51737"/>
    </source>
</evidence>
<dbReference type="InterPro" id="IPR036162">
    <property type="entry name" value="Resolvase-like_N_sf"/>
</dbReference>
<comment type="caution">
    <text evidence="3">The sequence shown here is derived from an EMBL/GenBank/DDBJ whole genome shotgun (WGS) entry which is preliminary data.</text>
</comment>
<protein>
    <submittedName>
        <fullName evidence="3">Recombinase family protein</fullName>
    </submittedName>
</protein>
<accession>A0AA41ERZ9</accession>
<dbReference type="InterPro" id="IPR011109">
    <property type="entry name" value="DNA_bind_recombinase_dom"/>
</dbReference>
<dbReference type="SMART" id="SM00857">
    <property type="entry name" value="Resolvase"/>
    <property type="match status" value="1"/>
</dbReference>
<dbReference type="InterPro" id="IPR050639">
    <property type="entry name" value="SSR_resolvase"/>
</dbReference>
<evidence type="ECO:0000259" key="1">
    <source>
        <dbReference type="PROSITE" id="PS51736"/>
    </source>
</evidence>
<dbReference type="PANTHER" id="PTHR30461">
    <property type="entry name" value="DNA-INVERTASE FROM LAMBDOID PROPHAGE"/>
    <property type="match status" value="1"/>
</dbReference>
<dbReference type="InterPro" id="IPR038109">
    <property type="entry name" value="DNA_bind_recomb_sf"/>
</dbReference>
<feature type="domain" description="Resolvase/invertase-type recombinase catalytic" evidence="1">
    <location>
        <begin position="6"/>
        <end position="153"/>
    </location>
</feature>
<dbReference type="CDD" id="cd03768">
    <property type="entry name" value="SR_ResInv"/>
    <property type="match status" value="1"/>
</dbReference>